<dbReference type="Proteomes" id="UP000598971">
    <property type="component" value="Unassembled WGS sequence"/>
</dbReference>
<dbReference type="EMBL" id="WHPF01000005">
    <property type="protein sequence ID" value="NNV55355.1"/>
    <property type="molecule type" value="Genomic_DNA"/>
</dbReference>
<evidence type="ECO:0000256" key="5">
    <source>
        <dbReference type="SAM" id="Phobius"/>
    </source>
</evidence>
<dbReference type="GO" id="GO:0009403">
    <property type="term" value="P:toxin biosynthetic process"/>
    <property type="evidence" value="ECO:0007669"/>
    <property type="project" value="InterPro"/>
</dbReference>
<comment type="subcellular location">
    <subcellularLocation>
        <location evidence="1">Membrane</location>
        <topology evidence="1">Multi-pass membrane protein</topology>
    </subcellularLocation>
</comment>
<organism evidence="6 7">
    <name type="scientific">Limnovirga soli</name>
    <dbReference type="NCBI Taxonomy" id="2656915"/>
    <lineage>
        <taxon>Bacteria</taxon>
        <taxon>Pseudomonadati</taxon>
        <taxon>Bacteroidota</taxon>
        <taxon>Chitinophagia</taxon>
        <taxon>Chitinophagales</taxon>
        <taxon>Chitinophagaceae</taxon>
        <taxon>Limnovirga</taxon>
    </lineage>
</organism>
<keyword evidence="7" id="KW-1185">Reference proteome</keyword>
<keyword evidence="3 5" id="KW-1133">Transmembrane helix</keyword>
<dbReference type="InterPro" id="IPR003825">
    <property type="entry name" value="Colicin-V_CvpA"/>
</dbReference>
<dbReference type="AlphaFoldDB" id="A0A8J8JTM6"/>
<dbReference type="GO" id="GO:0016020">
    <property type="term" value="C:membrane"/>
    <property type="evidence" value="ECO:0007669"/>
    <property type="project" value="UniProtKB-SubCell"/>
</dbReference>
<reference evidence="6" key="1">
    <citation type="submission" date="2019-10" db="EMBL/GenBank/DDBJ databases">
        <title>Draft genome sequence of Panacibacter sp. KCS-6.</title>
        <authorList>
            <person name="Yim K.J."/>
        </authorList>
    </citation>
    <scope>NUCLEOTIDE SEQUENCE</scope>
    <source>
        <strain evidence="6">KCS-6</strain>
    </source>
</reference>
<dbReference type="RefSeq" id="WP_171607281.1">
    <property type="nucleotide sequence ID" value="NZ_WHPF01000005.1"/>
</dbReference>
<proteinExistence type="predicted"/>
<protein>
    <submittedName>
        <fullName evidence="6">CvpA family protein</fullName>
    </submittedName>
</protein>
<feature type="transmembrane region" description="Helical" evidence="5">
    <location>
        <begin position="103"/>
        <end position="121"/>
    </location>
</feature>
<dbReference type="Pfam" id="PF02674">
    <property type="entry name" value="Colicin_V"/>
    <property type="match status" value="1"/>
</dbReference>
<evidence type="ECO:0000256" key="1">
    <source>
        <dbReference type="ARBA" id="ARBA00004141"/>
    </source>
</evidence>
<keyword evidence="2 5" id="KW-0812">Transmembrane</keyword>
<accession>A0A8J8JTM6</accession>
<evidence type="ECO:0000313" key="7">
    <source>
        <dbReference type="Proteomes" id="UP000598971"/>
    </source>
</evidence>
<gene>
    <name evidence="6" type="ORF">GD597_07795</name>
</gene>
<keyword evidence="4 5" id="KW-0472">Membrane</keyword>
<dbReference type="PANTHER" id="PTHR37306:SF1">
    <property type="entry name" value="COLICIN V PRODUCTION PROTEIN"/>
    <property type="match status" value="1"/>
</dbReference>
<feature type="transmembrane region" description="Helical" evidence="5">
    <location>
        <begin position="61"/>
        <end position="82"/>
    </location>
</feature>
<sequence length="178" mass="19496">MSIDIIYIILIAMAVLKGYSRGLIVAIFSLLAIIIGLAAAMKFSVLVTGWLALNTHIGTQWLPFIAFIAIFILIVIIVRSVANLIEAAIDMALLSWINKLAGIILYVLLYSMVYSIVLFYGTQMGIISQTTIGASTIYGFIEPWGPTVINLLGSIIPVFKDMFQQLEQFFGNVSSQAV</sequence>
<name>A0A8J8JTM6_9BACT</name>
<evidence type="ECO:0000313" key="6">
    <source>
        <dbReference type="EMBL" id="NNV55355.1"/>
    </source>
</evidence>
<comment type="caution">
    <text evidence="6">The sequence shown here is derived from an EMBL/GenBank/DDBJ whole genome shotgun (WGS) entry which is preliminary data.</text>
</comment>
<feature type="transmembrane region" description="Helical" evidence="5">
    <location>
        <begin position="21"/>
        <end position="41"/>
    </location>
</feature>
<evidence type="ECO:0000256" key="4">
    <source>
        <dbReference type="ARBA" id="ARBA00023136"/>
    </source>
</evidence>
<dbReference type="PANTHER" id="PTHR37306">
    <property type="entry name" value="COLICIN V PRODUCTION PROTEIN"/>
    <property type="match status" value="1"/>
</dbReference>
<evidence type="ECO:0000256" key="3">
    <source>
        <dbReference type="ARBA" id="ARBA00022989"/>
    </source>
</evidence>
<evidence type="ECO:0000256" key="2">
    <source>
        <dbReference type="ARBA" id="ARBA00022692"/>
    </source>
</evidence>